<comment type="cofactor">
    <cofactor evidence="3">
        <name>Mg(2+)</name>
        <dbReference type="ChEBI" id="CHEBI:18420"/>
    </cofactor>
</comment>
<dbReference type="EMBL" id="LT629795">
    <property type="protein sequence ID" value="SDU60369.1"/>
    <property type="molecule type" value="Genomic_DNA"/>
</dbReference>
<keyword evidence="8" id="KW-0378">Hydrolase</keyword>
<keyword evidence="6" id="KW-0540">Nuclease</keyword>
<dbReference type="Gene3D" id="3.40.1350.10">
    <property type="match status" value="1"/>
</dbReference>
<proteinExistence type="inferred from homology"/>
<evidence type="ECO:0000256" key="10">
    <source>
        <dbReference type="ARBA" id="ARBA00023211"/>
    </source>
</evidence>
<dbReference type="InterPro" id="IPR049125">
    <property type="entry name" value="FAN1-like_WH"/>
</dbReference>
<dbReference type="SMART" id="SM00990">
    <property type="entry name" value="VRR_NUC"/>
    <property type="match status" value="1"/>
</dbReference>
<dbReference type="InterPro" id="IPR014883">
    <property type="entry name" value="VRR_NUC"/>
</dbReference>
<dbReference type="InterPro" id="IPR033315">
    <property type="entry name" value="Fan1-like"/>
</dbReference>
<dbReference type="PANTHER" id="PTHR15749:SF4">
    <property type="entry name" value="FANCONI-ASSOCIATED NUCLEASE 1"/>
    <property type="match status" value="1"/>
</dbReference>
<sequence>MQTAHPIGFARVLGKLISVRISSIKSQWSVLPVISNPLEDPFYYLKNFQHVLDWIAARYDDLLSVEEQRFIAGFAELPGPSQALWVRMVMRKGAHFRASKLKYPEIGEASLAAEPLVARGWLDDQAPLALPEVFDVLQKPEILARFSAHIGRPKAKKSEWLDELAASFTQQQSLAQWHPALAEPLYTLNHRALCDRLRLMFFGNLSQGWSDLVLADLGLFTYEKVGFSHESRALRSRADIEGYVHLYACRERFEVTGDVDDVLQPVLDYQADNRWLQRRRARLLFQIGQHLERTEDLSRALQVYQHSQHPEARQRGIRVLERQGQYQRALSLAETALQAPLTDAEHQHLLRIIPRLRRKLGLAAVALSKPRAPDRLDLSLPREDTTCVELKVVAHLQAPDAPVHYVENTLINGLFGLLCWPAIFAPLPGAFFHPYQSGPADLLEDDFYEQRAAMFEDCFAQLDDGRYLATIRAAYVAKFGIQSPFVAWSYLSQSLLEDALLCLPPAHLKLWFRRLLLDIKANRTGMPDLIQFFAAQKTYRMIEVKGPGDRLQDNQLRWLAFCEEHAMPVTVCYVQWQEPQG</sequence>
<evidence type="ECO:0000313" key="13">
    <source>
        <dbReference type="Proteomes" id="UP000182058"/>
    </source>
</evidence>
<name>A0ABY0VWL1_9PSED</name>
<comment type="cofactor">
    <cofactor evidence="2">
        <name>Mn(2+)</name>
        <dbReference type="ChEBI" id="CHEBI:29035"/>
    </cofactor>
</comment>
<evidence type="ECO:0000256" key="3">
    <source>
        <dbReference type="ARBA" id="ARBA00001946"/>
    </source>
</evidence>
<dbReference type="SUPFAM" id="SSF48452">
    <property type="entry name" value="TPR-like"/>
    <property type="match status" value="1"/>
</dbReference>
<dbReference type="Pfam" id="PF21315">
    <property type="entry name" value="FAN1_HTH"/>
    <property type="match status" value="1"/>
</dbReference>
<dbReference type="Gene3D" id="1.25.40.10">
    <property type="entry name" value="Tetratricopeptide repeat domain"/>
    <property type="match status" value="1"/>
</dbReference>
<evidence type="ECO:0000256" key="2">
    <source>
        <dbReference type="ARBA" id="ARBA00001936"/>
    </source>
</evidence>
<dbReference type="InterPro" id="IPR040603">
    <property type="entry name" value="FAN1_SAP_bact"/>
</dbReference>
<reference evidence="12 13" key="1">
    <citation type="submission" date="2016-10" db="EMBL/GenBank/DDBJ databases">
        <authorList>
            <person name="Varghese N."/>
            <person name="Submissions S."/>
        </authorList>
    </citation>
    <scope>NUCLEOTIDE SEQUENCE [LARGE SCALE GENOMIC DNA]</scope>
    <source>
        <strain evidence="12 13">BS3667</strain>
    </source>
</reference>
<accession>A0ABY0VWL1</accession>
<dbReference type="PANTHER" id="PTHR15749">
    <property type="entry name" value="FANCONI-ASSOCIATED NUCLEASE 1"/>
    <property type="match status" value="1"/>
</dbReference>
<comment type="catalytic activity">
    <reaction evidence="1">
        <text>Hydrolytically removes 5'-nucleotides successively from the 3'-hydroxy termini of 3'-hydroxy-terminated oligonucleotides.</text>
        <dbReference type="EC" id="3.1.4.1"/>
    </reaction>
</comment>
<keyword evidence="7" id="KW-0479">Metal-binding</keyword>
<dbReference type="Pfam" id="PF18081">
    <property type="entry name" value="FANC_SAP"/>
    <property type="match status" value="1"/>
</dbReference>
<keyword evidence="10" id="KW-0464">Manganese</keyword>
<evidence type="ECO:0000256" key="5">
    <source>
        <dbReference type="ARBA" id="ARBA00012029"/>
    </source>
</evidence>
<evidence type="ECO:0000256" key="9">
    <source>
        <dbReference type="ARBA" id="ARBA00022842"/>
    </source>
</evidence>
<evidence type="ECO:0000256" key="7">
    <source>
        <dbReference type="ARBA" id="ARBA00022723"/>
    </source>
</evidence>
<dbReference type="Proteomes" id="UP000182058">
    <property type="component" value="Chromosome I"/>
</dbReference>
<dbReference type="Pfam" id="PF08774">
    <property type="entry name" value="VRR_NUC"/>
    <property type="match status" value="1"/>
</dbReference>
<comment type="similarity">
    <text evidence="4">Belongs to the FAN1 family.</text>
</comment>
<dbReference type="EC" id="3.1.4.1" evidence="5"/>
<gene>
    <name evidence="12" type="ORF">SAMN04490201_3042</name>
</gene>
<evidence type="ECO:0000256" key="4">
    <source>
        <dbReference type="ARBA" id="ARBA00005533"/>
    </source>
</evidence>
<protein>
    <recommendedName>
        <fullName evidence="5">phosphodiesterase I</fullName>
        <ecNumber evidence="5">3.1.4.1</ecNumber>
    </recommendedName>
</protein>
<evidence type="ECO:0000256" key="1">
    <source>
        <dbReference type="ARBA" id="ARBA00000983"/>
    </source>
</evidence>
<keyword evidence="13" id="KW-1185">Reference proteome</keyword>
<evidence type="ECO:0000256" key="8">
    <source>
        <dbReference type="ARBA" id="ARBA00022801"/>
    </source>
</evidence>
<keyword evidence="9" id="KW-0460">Magnesium</keyword>
<dbReference type="InterPro" id="IPR011856">
    <property type="entry name" value="tRNA_endonuc-like_dom_sf"/>
</dbReference>
<evidence type="ECO:0000313" key="12">
    <source>
        <dbReference type="EMBL" id="SDU60369.1"/>
    </source>
</evidence>
<dbReference type="InterPro" id="IPR011990">
    <property type="entry name" value="TPR-like_helical_dom_sf"/>
</dbReference>
<evidence type="ECO:0000259" key="11">
    <source>
        <dbReference type="SMART" id="SM00990"/>
    </source>
</evidence>
<feature type="domain" description="VRR-NUC" evidence="11">
    <location>
        <begin position="462"/>
        <end position="576"/>
    </location>
</feature>
<organism evidence="12 13">
    <name type="scientific">Pseudomonas psychrophila</name>
    <dbReference type="NCBI Taxonomy" id="122355"/>
    <lineage>
        <taxon>Bacteria</taxon>
        <taxon>Pseudomonadati</taxon>
        <taxon>Pseudomonadota</taxon>
        <taxon>Gammaproteobacteria</taxon>
        <taxon>Pseudomonadales</taxon>
        <taxon>Pseudomonadaceae</taxon>
        <taxon>Pseudomonas</taxon>
    </lineage>
</organism>
<evidence type="ECO:0000256" key="6">
    <source>
        <dbReference type="ARBA" id="ARBA00022722"/>
    </source>
</evidence>